<dbReference type="Proteomes" id="UP000242188">
    <property type="component" value="Unassembled WGS sequence"/>
</dbReference>
<reference evidence="2 3" key="1">
    <citation type="journal article" date="2017" name="Nat. Ecol. Evol.">
        <title>Scallop genome provides insights into evolution of bilaterian karyotype and development.</title>
        <authorList>
            <person name="Wang S."/>
            <person name="Zhang J."/>
            <person name="Jiao W."/>
            <person name="Li J."/>
            <person name="Xun X."/>
            <person name="Sun Y."/>
            <person name="Guo X."/>
            <person name="Huan P."/>
            <person name="Dong B."/>
            <person name="Zhang L."/>
            <person name="Hu X."/>
            <person name="Sun X."/>
            <person name="Wang J."/>
            <person name="Zhao C."/>
            <person name="Wang Y."/>
            <person name="Wang D."/>
            <person name="Huang X."/>
            <person name="Wang R."/>
            <person name="Lv J."/>
            <person name="Li Y."/>
            <person name="Zhang Z."/>
            <person name="Liu B."/>
            <person name="Lu W."/>
            <person name="Hui Y."/>
            <person name="Liang J."/>
            <person name="Zhou Z."/>
            <person name="Hou R."/>
            <person name="Li X."/>
            <person name="Liu Y."/>
            <person name="Li H."/>
            <person name="Ning X."/>
            <person name="Lin Y."/>
            <person name="Zhao L."/>
            <person name="Xing Q."/>
            <person name="Dou J."/>
            <person name="Li Y."/>
            <person name="Mao J."/>
            <person name="Guo H."/>
            <person name="Dou H."/>
            <person name="Li T."/>
            <person name="Mu C."/>
            <person name="Jiang W."/>
            <person name="Fu Q."/>
            <person name="Fu X."/>
            <person name="Miao Y."/>
            <person name="Liu J."/>
            <person name="Yu Q."/>
            <person name="Li R."/>
            <person name="Liao H."/>
            <person name="Li X."/>
            <person name="Kong Y."/>
            <person name="Jiang Z."/>
            <person name="Chourrout D."/>
            <person name="Li R."/>
            <person name="Bao Z."/>
        </authorList>
    </citation>
    <scope>NUCLEOTIDE SEQUENCE [LARGE SCALE GENOMIC DNA]</scope>
    <source>
        <strain evidence="2 3">PY_sf001</strain>
    </source>
</reference>
<feature type="compositionally biased region" description="Basic and acidic residues" evidence="1">
    <location>
        <begin position="22"/>
        <end position="41"/>
    </location>
</feature>
<feature type="compositionally biased region" description="Acidic residues" evidence="1">
    <location>
        <begin position="126"/>
        <end position="138"/>
    </location>
</feature>
<protein>
    <submittedName>
        <fullName evidence="2">TPR and ankyrin repeat-containing protein 1</fullName>
    </submittedName>
</protein>
<feature type="compositionally biased region" description="Acidic residues" evidence="1">
    <location>
        <begin position="477"/>
        <end position="492"/>
    </location>
</feature>
<sequence length="492" mass="55670">MANTTKQAGNDLYGTDDNPISEDDKEKLKESITVEHIEVQERQTMQRKLDGSATPQTHSTEDDEPEKFPCDGTGVISSEDRIANNNSCRQTTDEHLQRDIICHHTVEVDKQQVSVTSDTPSAGSEEQFDDTSTADDDGSEKARHSHDQSEKSHYDHSEGKLFGSETDPGSLDIPNKTQVYNNGFAIFAKLLQSAPALSDEYISKTINRIVAYLEDSDDPEIPEDLIQIPDIHLNQILKGLLDRRKWFPFLSIVRKHRKFNASNETFMDLVNEIYLETVVGDQQFLRKTKRLDNLMKGLLDIGATIPNEGKTCILACIKNDHYGILFLLLSRGAHPRHLTIYAGDTPVHAALRIALTKVPGHFEAFEFLLKKFEKDPQEYNMCDPTAKDRYGDGLLHLAHLQPGGSQFGKAIDLLSQHIQNHSSALHFKNKKGQYPSDCAKGISGRPRRQKRKKTIAMRRRGEEKERIIKKEERENDVPQEEGDENEDVTQEN</sequence>
<feature type="region of interest" description="Disordered" evidence="1">
    <location>
        <begin position="439"/>
        <end position="492"/>
    </location>
</feature>
<dbReference type="Gene3D" id="1.25.40.20">
    <property type="entry name" value="Ankyrin repeat-containing domain"/>
    <property type="match status" value="1"/>
</dbReference>
<organism evidence="2 3">
    <name type="scientific">Mizuhopecten yessoensis</name>
    <name type="common">Japanese scallop</name>
    <name type="synonym">Patinopecten yessoensis</name>
    <dbReference type="NCBI Taxonomy" id="6573"/>
    <lineage>
        <taxon>Eukaryota</taxon>
        <taxon>Metazoa</taxon>
        <taxon>Spiralia</taxon>
        <taxon>Lophotrochozoa</taxon>
        <taxon>Mollusca</taxon>
        <taxon>Bivalvia</taxon>
        <taxon>Autobranchia</taxon>
        <taxon>Pteriomorphia</taxon>
        <taxon>Pectinida</taxon>
        <taxon>Pectinoidea</taxon>
        <taxon>Pectinidae</taxon>
        <taxon>Mizuhopecten</taxon>
    </lineage>
</organism>
<gene>
    <name evidence="2" type="ORF">KP79_PYT23872</name>
</gene>
<dbReference type="EMBL" id="NEDP02003403">
    <property type="protein sequence ID" value="OWF48726.1"/>
    <property type="molecule type" value="Genomic_DNA"/>
</dbReference>
<proteinExistence type="predicted"/>
<evidence type="ECO:0000313" key="2">
    <source>
        <dbReference type="EMBL" id="OWF48726.1"/>
    </source>
</evidence>
<evidence type="ECO:0000256" key="1">
    <source>
        <dbReference type="SAM" id="MobiDB-lite"/>
    </source>
</evidence>
<feature type="compositionally biased region" description="Polar residues" evidence="1">
    <location>
        <begin position="111"/>
        <end position="124"/>
    </location>
</feature>
<dbReference type="InterPro" id="IPR036770">
    <property type="entry name" value="Ankyrin_rpt-contain_sf"/>
</dbReference>
<dbReference type="AlphaFoldDB" id="A0A210QJ65"/>
<comment type="caution">
    <text evidence="2">The sequence shown here is derived from an EMBL/GenBank/DDBJ whole genome shotgun (WGS) entry which is preliminary data.</text>
</comment>
<dbReference type="SUPFAM" id="SSF48403">
    <property type="entry name" value="Ankyrin repeat"/>
    <property type="match status" value="1"/>
</dbReference>
<dbReference type="OrthoDB" id="10455334at2759"/>
<feature type="region of interest" description="Disordered" evidence="1">
    <location>
        <begin position="111"/>
        <end position="174"/>
    </location>
</feature>
<feature type="compositionally biased region" description="Basic and acidic residues" evidence="1">
    <location>
        <begin position="139"/>
        <end position="159"/>
    </location>
</feature>
<feature type="region of interest" description="Disordered" evidence="1">
    <location>
        <begin position="1"/>
        <end position="82"/>
    </location>
</feature>
<feature type="compositionally biased region" description="Basic and acidic residues" evidence="1">
    <location>
        <begin position="459"/>
        <end position="476"/>
    </location>
</feature>
<feature type="compositionally biased region" description="Basic residues" evidence="1">
    <location>
        <begin position="445"/>
        <end position="458"/>
    </location>
</feature>
<accession>A0A210QJ65</accession>
<evidence type="ECO:0000313" key="3">
    <source>
        <dbReference type="Proteomes" id="UP000242188"/>
    </source>
</evidence>
<name>A0A210QJ65_MIZYE</name>
<keyword evidence="3" id="KW-1185">Reference proteome</keyword>